<name>A0AAV9PKA7_9PEZI</name>
<comment type="caution">
    <text evidence="2">The sequence shown here is derived from an EMBL/GenBank/DDBJ whole genome shotgun (WGS) entry which is preliminary data.</text>
</comment>
<dbReference type="InterPro" id="IPR015943">
    <property type="entry name" value="WD40/YVTN_repeat-like_dom_sf"/>
</dbReference>
<gene>
    <name evidence="2" type="ORF">LTR77_002890</name>
</gene>
<dbReference type="PANTHER" id="PTHR40274:SF3">
    <property type="entry name" value="VIRGINIAMYCIN B LYASE"/>
    <property type="match status" value="1"/>
</dbReference>
<organism evidence="2 3">
    <name type="scientific">Saxophila tyrrhenica</name>
    <dbReference type="NCBI Taxonomy" id="1690608"/>
    <lineage>
        <taxon>Eukaryota</taxon>
        <taxon>Fungi</taxon>
        <taxon>Dikarya</taxon>
        <taxon>Ascomycota</taxon>
        <taxon>Pezizomycotina</taxon>
        <taxon>Dothideomycetes</taxon>
        <taxon>Dothideomycetidae</taxon>
        <taxon>Mycosphaerellales</taxon>
        <taxon>Extremaceae</taxon>
        <taxon>Saxophila</taxon>
    </lineage>
</organism>
<evidence type="ECO:0000313" key="3">
    <source>
        <dbReference type="Proteomes" id="UP001337655"/>
    </source>
</evidence>
<accession>A0AAV9PKA7</accession>
<protein>
    <submittedName>
        <fullName evidence="2">Uncharacterized protein</fullName>
    </submittedName>
</protein>
<evidence type="ECO:0000256" key="1">
    <source>
        <dbReference type="SAM" id="SignalP"/>
    </source>
</evidence>
<dbReference type="RefSeq" id="XP_064661488.1">
    <property type="nucleotide sequence ID" value="XM_064800149.1"/>
</dbReference>
<evidence type="ECO:0000313" key="2">
    <source>
        <dbReference type="EMBL" id="KAK5172770.1"/>
    </source>
</evidence>
<dbReference type="Proteomes" id="UP001337655">
    <property type="component" value="Unassembled WGS sequence"/>
</dbReference>
<keyword evidence="1" id="KW-0732">Signal</keyword>
<dbReference type="AlphaFoldDB" id="A0AAV9PKA7"/>
<dbReference type="EMBL" id="JAVRRT010000004">
    <property type="protein sequence ID" value="KAK5172770.1"/>
    <property type="molecule type" value="Genomic_DNA"/>
</dbReference>
<dbReference type="GeneID" id="89924237"/>
<proteinExistence type="predicted"/>
<feature type="chain" id="PRO_5043418073" evidence="1">
    <location>
        <begin position="20"/>
        <end position="362"/>
    </location>
</feature>
<dbReference type="SUPFAM" id="SSF63829">
    <property type="entry name" value="Calcium-dependent phosphotriesterase"/>
    <property type="match status" value="1"/>
</dbReference>
<keyword evidence="3" id="KW-1185">Reference proteome</keyword>
<dbReference type="InterPro" id="IPR051344">
    <property type="entry name" value="Vgb"/>
</dbReference>
<reference evidence="2 3" key="1">
    <citation type="submission" date="2023-08" db="EMBL/GenBank/DDBJ databases">
        <title>Black Yeasts Isolated from many extreme environments.</title>
        <authorList>
            <person name="Coleine C."/>
            <person name="Stajich J.E."/>
            <person name="Selbmann L."/>
        </authorList>
    </citation>
    <scope>NUCLEOTIDE SEQUENCE [LARGE SCALE GENOMIC DNA]</scope>
    <source>
        <strain evidence="2 3">CCFEE 5935</strain>
    </source>
</reference>
<feature type="signal peptide" evidence="1">
    <location>
        <begin position="1"/>
        <end position="19"/>
    </location>
</feature>
<dbReference type="PANTHER" id="PTHR40274">
    <property type="entry name" value="VIRGINIAMYCIN B LYASE"/>
    <property type="match status" value="1"/>
</dbReference>
<dbReference type="Pfam" id="PF24684">
    <property type="entry name" value="Vgb_lyase"/>
    <property type="match status" value="1"/>
</dbReference>
<sequence>MRLTPCTALVAALLTNVLAQPTIEERAGKFTFYDMLTRAAGPCDLCTGPDGQIWSEDILVNKLFSINPETGKVRELAIPFTTPLSNETIPGVSQSIQDRTALSCAIRPRSDENLYAYNGLRNQLVRINPTTKQIKVLQGPVNPAGDLQPFNDITEAPGGMYVTQTSGNTFQYYDFSDESFTTYEVPTPASFPLGLKVASNGKLYVAELIGNRILEFDPETKAMKEFPLPLPLQGPAVVRAERNGYVYFSLFTGNGIGRINIETHKIDLYPSSTQGGLGAEDTLDSKGGVWLSYFTANVLARLDTNTFKYKYVPFPDTFARGGLSGILGDIPPYVDVAVHYGPGDAVWFASIIENKVGRYALS</sequence>
<dbReference type="Gene3D" id="2.130.10.10">
    <property type="entry name" value="YVTN repeat-like/Quinoprotein amine dehydrogenase"/>
    <property type="match status" value="2"/>
</dbReference>